<proteinExistence type="predicted"/>
<feature type="non-terminal residue" evidence="1">
    <location>
        <position position="137"/>
    </location>
</feature>
<protein>
    <submittedName>
        <fullName evidence="1">Uncharacterized protein</fullName>
    </submittedName>
</protein>
<comment type="caution">
    <text evidence="1">The sequence shown here is derived from an EMBL/GenBank/DDBJ whole genome shotgun (WGS) entry which is preliminary data.</text>
</comment>
<organism evidence="1 2">
    <name type="scientific">Cystoisospora suis</name>
    <dbReference type="NCBI Taxonomy" id="483139"/>
    <lineage>
        <taxon>Eukaryota</taxon>
        <taxon>Sar</taxon>
        <taxon>Alveolata</taxon>
        <taxon>Apicomplexa</taxon>
        <taxon>Conoidasida</taxon>
        <taxon>Coccidia</taxon>
        <taxon>Eucoccidiorida</taxon>
        <taxon>Eimeriorina</taxon>
        <taxon>Sarcocystidae</taxon>
        <taxon>Cystoisospora</taxon>
    </lineage>
</organism>
<dbReference type="VEuPathDB" id="ToxoDB:CSUI_004290"/>
<name>A0A2C6L239_9APIC</name>
<dbReference type="Proteomes" id="UP000221165">
    <property type="component" value="Unassembled WGS sequence"/>
</dbReference>
<dbReference type="AlphaFoldDB" id="A0A2C6L239"/>
<dbReference type="RefSeq" id="XP_067923542.1">
    <property type="nucleotide sequence ID" value="XM_068064483.1"/>
</dbReference>
<sequence length="137" mass="15398">MASIVSDGLSPNGVKRKNTSSLSFFEAGGTLLLLSPFQKEVMKDGQEEMRDDKKRKKKKKRVIRCGVLCSSVEGSEKSEFFAVVDVLVVDAFSFIFSLKLEVPRRSFPYIQSSPTHTSPSYIFHTVHIQLQYLSCSI</sequence>
<dbReference type="EMBL" id="MIGC01001974">
    <property type="protein sequence ID" value="PHJ21863.1"/>
    <property type="molecule type" value="Genomic_DNA"/>
</dbReference>
<reference evidence="1 2" key="1">
    <citation type="journal article" date="2017" name="Int. J. Parasitol.">
        <title>The genome of the protozoan parasite Cystoisospora suis and a reverse vaccinology approach to identify vaccine candidates.</title>
        <authorList>
            <person name="Palmieri N."/>
            <person name="Shrestha A."/>
            <person name="Ruttkowski B."/>
            <person name="Beck T."/>
            <person name="Vogl C."/>
            <person name="Tomley F."/>
            <person name="Blake D.P."/>
            <person name="Joachim A."/>
        </authorList>
    </citation>
    <scope>NUCLEOTIDE SEQUENCE [LARGE SCALE GENOMIC DNA]</scope>
    <source>
        <strain evidence="1 2">Wien I</strain>
    </source>
</reference>
<evidence type="ECO:0000313" key="2">
    <source>
        <dbReference type="Proteomes" id="UP000221165"/>
    </source>
</evidence>
<accession>A0A2C6L239</accession>
<dbReference type="GeneID" id="94427694"/>
<keyword evidence="2" id="KW-1185">Reference proteome</keyword>
<gene>
    <name evidence="1" type="ORF">CSUI_004290</name>
</gene>
<evidence type="ECO:0000313" key="1">
    <source>
        <dbReference type="EMBL" id="PHJ21863.1"/>
    </source>
</evidence>